<name>A0A098RYC5_9BACT</name>
<dbReference type="Pfam" id="PF00578">
    <property type="entry name" value="AhpC-TSA"/>
    <property type="match status" value="1"/>
</dbReference>
<evidence type="ECO:0000259" key="6">
    <source>
        <dbReference type="PROSITE" id="PS51352"/>
    </source>
</evidence>
<dbReference type="PROSITE" id="PS51352">
    <property type="entry name" value="THIOREDOXIN_2"/>
    <property type="match status" value="1"/>
</dbReference>
<dbReference type="PROSITE" id="PS00194">
    <property type="entry name" value="THIOREDOXIN_1"/>
    <property type="match status" value="1"/>
</dbReference>
<dbReference type="PANTHER" id="PTHR42852">
    <property type="entry name" value="THIOL:DISULFIDE INTERCHANGE PROTEIN DSBE"/>
    <property type="match status" value="1"/>
</dbReference>
<evidence type="ECO:0000313" key="7">
    <source>
        <dbReference type="EMBL" id="KGE84920.1"/>
    </source>
</evidence>
<dbReference type="EMBL" id="JPOS01000100">
    <property type="protein sequence ID" value="KGE84920.1"/>
    <property type="molecule type" value="Genomic_DNA"/>
</dbReference>
<keyword evidence="5" id="KW-0812">Transmembrane</keyword>
<proteinExistence type="predicted"/>
<feature type="domain" description="Thioredoxin" evidence="6">
    <location>
        <begin position="32"/>
        <end position="181"/>
    </location>
</feature>
<reference evidence="7 8" key="1">
    <citation type="journal article" date="2014" name="Int. J. Syst. Evol. Microbiol.">
        <title>Phaeodactylibacter xiamenensis gen. nov., sp. nov., a member of the family Saprospiraceae isolated from the marine alga Phaeodactylum tricornutum.</title>
        <authorList>
            <person name="Chen Z.Jr."/>
            <person name="Lei X."/>
            <person name="Lai Q."/>
            <person name="Li Y."/>
            <person name="Zhang B."/>
            <person name="Zhang J."/>
            <person name="Zhang H."/>
            <person name="Yang L."/>
            <person name="Zheng W."/>
            <person name="Tian Y."/>
            <person name="Yu Z."/>
            <person name="Xu H.Jr."/>
            <person name="Zheng T."/>
        </authorList>
    </citation>
    <scope>NUCLEOTIDE SEQUENCE [LARGE SCALE GENOMIC DNA]</scope>
    <source>
        <strain evidence="7 8">KD52</strain>
    </source>
</reference>
<dbReference type="InterPro" id="IPR000866">
    <property type="entry name" value="AhpC/TSA"/>
</dbReference>
<dbReference type="GO" id="GO:0017004">
    <property type="term" value="P:cytochrome complex assembly"/>
    <property type="evidence" value="ECO:0007669"/>
    <property type="project" value="UniProtKB-KW"/>
</dbReference>
<dbReference type="STRING" id="1524460.IX84_30775"/>
<evidence type="ECO:0000256" key="4">
    <source>
        <dbReference type="ARBA" id="ARBA00023284"/>
    </source>
</evidence>
<dbReference type="PANTHER" id="PTHR42852:SF6">
    <property type="entry name" value="THIOL:DISULFIDE INTERCHANGE PROTEIN DSBE"/>
    <property type="match status" value="1"/>
</dbReference>
<keyword evidence="5" id="KW-1133">Transmembrane helix</keyword>
<organism evidence="7 8">
    <name type="scientific">Phaeodactylibacter xiamenensis</name>
    <dbReference type="NCBI Taxonomy" id="1524460"/>
    <lineage>
        <taxon>Bacteria</taxon>
        <taxon>Pseudomonadati</taxon>
        <taxon>Bacteroidota</taxon>
        <taxon>Saprospiria</taxon>
        <taxon>Saprospirales</taxon>
        <taxon>Haliscomenobacteraceae</taxon>
        <taxon>Phaeodactylibacter</taxon>
    </lineage>
</organism>
<dbReference type="Proteomes" id="UP000029736">
    <property type="component" value="Unassembled WGS sequence"/>
</dbReference>
<accession>A0A098RYC5</accession>
<evidence type="ECO:0000256" key="2">
    <source>
        <dbReference type="ARBA" id="ARBA00022748"/>
    </source>
</evidence>
<dbReference type="InterPro" id="IPR017937">
    <property type="entry name" value="Thioredoxin_CS"/>
</dbReference>
<dbReference type="InterPro" id="IPR050553">
    <property type="entry name" value="Thioredoxin_ResA/DsbE_sf"/>
</dbReference>
<dbReference type="GO" id="GO:0030313">
    <property type="term" value="C:cell envelope"/>
    <property type="evidence" value="ECO:0007669"/>
    <property type="project" value="UniProtKB-SubCell"/>
</dbReference>
<evidence type="ECO:0000256" key="5">
    <source>
        <dbReference type="SAM" id="Phobius"/>
    </source>
</evidence>
<gene>
    <name evidence="7" type="ORF">IX84_30775</name>
</gene>
<comment type="subcellular location">
    <subcellularLocation>
        <location evidence="1">Cell envelope</location>
    </subcellularLocation>
</comment>
<dbReference type="RefSeq" id="WP_044229984.1">
    <property type="nucleotide sequence ID" value="NZ_JBKAGJ010000033.1"/>
</dbReference>
<comment type="caution">
    <text evidence="7">The sequence shown here is derived from an EMBL/GenBank/DDBJ whole genome shotgun (WGS) entry which is preliminary data.</text>
</comment>
<evidence type="ECO:0000313" key="8">
    <source>
        <dbReference type="Proteomes" id="UP000029736"/>
    </source>
</evidence>
<feature type="transmembrane region" description="Helical" evidence="5">
    <location>
        <begin position="6"/>
        <end position="27"/>
    </location>
</feature>
<protein>
    <submittedName>
        <fullName evidence="7">Alkyl hydroperoxide reductase</fullName>
    </submittedName>
</protein>
<dbReference type="AlphaFoldDB" id="A0A098RYC5"/>
<keyword evidence="2" id="KW-0201">Cytochrome c-type biogenesis</keyword>
<dbReference type="CDD" id="cd02966">
    <property type="entry name" value="TlpA_like_family"/>
    <property type="match status" value="1"/>
</dbReference>
<evidence type="ECO:0000256" key="3">
    <source>
        <dbReference type="ARBA" id="ARBA00023157"/>
    </source>
</evidence>
<dbReference type="InterPro" id="IPR013766">
    <property type="entry name" value="Thioredoxin_domain"/>
</dbReference>
<dbReference type="InterPro" id="IPR036249">
    <property type="entry name" value="Thioredoxin-like_sf"/>
</dbReference>
<evidence type="ECO:0000256" key="1">
    <source>
        <dbReference type="ARBA" id="ARBA00004196"/>
    </source>
</evidence>
<keyword evidence="3" id="KW-1015">Disulfide bond</keyword>
<keyword evidence="5" id="KW-0472">Membrane</keyword>
<keyword evidence="4" id="KW-0676">Redox-active center</keyword>
<dbReference type="SUPFAM" id="SSF52833">
    <property type="entry name" value="Thioredoxin-like"/>
    <property type="match status" value="1"/>
</dbReference>
<sequence length="182" mass="20452">MPKITFGKVLNILIIGVVLLIIGRYFYMKPRFINGEQVPVIQAQLKNGQAFDLSDLRGQYVLLDFWGSWCAPCRKENPELVELNKAFGTAAFKNAKGFSIVSIGVEDNAARWERAIEQDGLDWPYHIMDTATSLRFFDGKIANDFGVKQVPTKYLLNPQGQIIAVNPSVSEVRERLSAQSNN</sequence>
<keyword evidence="8" id="KW-1185">Reference proteome</keyword>
<dbReference type="Gene3D" id="3.40.30.10">
    <property type="entry name" value="Glutaredoxin"/>
    <property type="match status" value="1"/>
</dbReference>
<dbReference type="OrthoDB" id="9815205at2"/>